<sequence>MNRLAFGTAALAAALLLAGCVYPGYTATTRTTQVWPPPGEVIVSGGEGTEVLAEGAAAITAGPDIARDQALKDALRKAVEQGVGTYVNSETRVQNFQLLSDRIYSQASGYVSSYRIISESRESNLFRVAIRAKVKLDRIEDDLEAIGILVAEQGRPRLMVLIKEVTSGAAATLDRELVETALVAAFQARGFPVVDQTVVEQNLTRDQLRAILAGDNQTALAAGLRTGAEIVVAGTMDRSREVRRVPYTQSETEFHKVRISARAVSVQTAEVLAASTVARELPFSADQAIEAAADSTGKVLMNRILAGWKKRTNITQLHIQNADNSRVEQLKAEIMTKVRGVTAVISRELVGTHAVVEVVSETSTQEILQQLTTRGLAIGFSVEGYSGNRIDLRLLDR</sequence>
<feature type="chain" id="PRO_5028174204" description="Flagellar assembly protein T N-terminal domain-containing protein" evidence="1">
    <location>
        <begin position="24"/>
        <end position="397"/>
    </location>
</feature>
<accession>A0A7C4CBN3</accession>
<dbReference type="EMBL" id="DSUT01000043">
    <property type="protein sequence ID" value="HGK27787.1"/>
    <property type="molecule type" value="Genomic_DNA"/>
</dbReference>
<feature type="signal peptide" evidence="1">
    <location>
        <begin position="1"/>
        <end position="23"/>
    </location>
</feature>
<proteinExistence type="predicted"/>
<dbReference type="Gene3D" id="3.40.50.10610">
    <property type="entry name" value="ABC-type transport auxiliary lipoprotein component"/>
    <property type="match status" value="1"/>
</dbReference>
<dbReference type="Gene3D" id="3.30.1660.40">
    <property type="entry name" value="FlgT, N-terminal domain"/>
    <property type="match status" value="1"/>
</dbReference>
<keyword evidence="1" id="KW-0732">Signal</keyword>
<dbReference type="InterPro" id="IPR032370">
    <property type="entry name" value="FlgT_N"/>
</dbReference>
<evidence type="ECO:0000256" key="1">
    <source>
        <dbReference type="SAM" id="SignalP"/>
    </source>
</evidence>
<name>A0A7C4CBN3_UNCW3</name>
<evidence type="ECO:0000259" key="2">
    <source>
        <dbReference type="Pfam" id="PF16548"/>
    </source>
</evidence>
<comment type="caution">
    <text evidence="3">The sequence shown here is derived from an EMBL/GenBank/DDBJ whole genome shotgun (WGS) entry which is preliminary data.</text>
</comment>
<feature type="domain" description="Flagellar assembly protein T N-terminal" evidence="2">
    <location>
        <begin position="52"/>
        <end position="134"/>
    </location>
</feature>
<gene>
    <name evidence="3" type="ORF">ENS41_02400</name>
</gene>
<organism evidence="3">
    <name type="scientific">candidate division WOR-3 bacterium</name>
    <dbReference type="NCBI Taxonomy" id="2052148"/>
    <lineage>
        <taxon>Bacteria</taxon>
        <taxon>Bacteria division WOR-3</taxon>
    </lineage>
</organism>
<dbReference type="PROSITE" id="PS51257">
    <property type="entry name" value="PROKAR_LIPOPROTEIN"/>
    <property type="match status" value="1"/>
</dbReference>
<protein>
    <recommendedName>
        <fullName evidence="2">Flagellar assembly protein T N-terminal domain-containing protein</fullName>
    </recommendedName>
</protein>
<reference evidence="3" key="1">
    <citation type="journal article" date="2020" name="mSystems">
        <title>Genome- and Community-Level Interaction Insights into Carbon Utilization and Element Cycling Functions of Hydrothermarchaeota in Hydrothermal Sediment.</title>
        <authorList>
            <person name="Zhou Z."/>
            <person name="Liu Y."/>
            <person name="Xu W."/>
            <person name="Pan J."/>
            <person name="Luo Z.H."/>
            <person name="Li M."/>
        </authorList>
    </citation>
    <scope>NUCLEOTIDE SEQUENCE [LARGE SCALE GENOMIC DNA]</scope>
    <source>
        <strain evidence="3">SpSt-488</strain>
    </source>
</reference>
<evidence type="ECO:0000313" key="3">
    <source>
        <dbReference type="EMBL" id="HGK27787.1"/>
    </source>
</evidence>
<dbReference type="Pfam" id="PF16548">
    <property type="entry name" value="FlgT_N"/>
    <property type="match status" value="1"/>
</dbReference>
<dbReference type="InterPro" id="IPR038180">
    <property type="entry name" value="FlgT_N_sf"/>
</dbReference>
<dbReference type="AlphaFoldDB" id="A0A7C4CBN3"/>